<organism evidence="3 4">
    <name type="scientific">Rheinheimera soli</name>
    <dbReference type="NCBI Taxonomy" id="443616"/>
    <lineage>
        <taxon>Bacteria</taxon>
        <taxon>Pseudomonadati</taxon>
        <taxon>Pseudomonadota</taxon>
        <taxon>Gammaproteobacteria</taxon>
        <taxon>Chromatiales</taxon>
        <taxon>Chromatiaceae</taxon>
        <taxon>Rheinheimera</taxon>
    </lineage>
</organism>
<evidence type="ECO:0000256" key="1">
    <source>
        <dbReference type="SAM" id="Phobius"/>
    </source>
</evidence>
<evidence type="ECO:0008006" key="5">
    <source>
        <dbReference type="Google" id="ProtNLM"/>
    </source>
</evidence>
<dbReference type="Proteomes" id="UP001257909">
    <property type="component" value="Unassembled WGS sequence"/>
</dbReference>
<dbReference type="NCBIfam" id="NF033919">
    <property type="entry name" value="PA2779_fam"/>
    <property type="match status" value="1"/>
</dbReference>
<dbReference type="Pfam" id="PF20332">
    <property type="entry name" value="DUF6627"/>
    <property type="match status" value="1"/>
</dbReference>
<evidence type="ECO:0000313" key="3">
    <source>
        <dbReference type="EMBL" id="MDR7120163.1"/>
    </source>
</evidence>
<feature type="signal peptide" evidence="2">
    <location>
        <begin position="1"/>
        <end position="23"/>
    </location>
</feature>
<feature type="chain" id="PRO_5045571426" description="PA2779 family protein" evidence="2">
    <location>
        <begin position="24"/>
        <end position="125"/>
    </location>
</feature>
<reference evidence="3 4" key="1">
    <citation type="submission" date="2023-07" db="EMBL/GenBank/DDBJ databases">
        <title>Sorghum-associated microbial communities from plants grown in Nebraska, USA.</title>
        <authorList>
            <person name="Schachtman D."/>
        </authorList>
    </citation>
    <scope>NUCLEOTIDE SEQUENCE [LARGE SCALE GENOMIC DNA]</scope>
    <source>
        <strain evidence="3 4">4138</strain>
    </source>
</reference>
<feature type="transmembrane region" description="Helical" evidence="1">
    <location>
        <begin position="91"/>
        <end position="111"/>
    </location>
</feature>
<keyword evidence="1" id="KW-1133">Transmembrane helix</keyword>
<keyword evidence="1" id="KW-0812">Transmembrane</keyword>
<sequence>MNKFLKASIVSSILILGMSQATAAVFSSEQVMANQQFNFNKQQVLSYVDSAEVQNKLIELGVSPADAKLRIAHMTHEELNALNSQMNEMPAGGVVGAIVTVLVVIALLDLLGVTDVYPFIRPINS</sequence>
<dbReference type="InterPro" id="IPR046735">
    <property type="entry name" value="PA2779-like"/>
</dbReference>
<evidence type="ECO:0000256" key="2">
    <source>
        <dbReference type="SAM" id="SignalP"/>
    </source>
</evidence>
<keyword evidence="4" id="KW-1185">Reference proteome</keyword>
<keyword evidence="2" id="KW-0732">Signal</keyword>
<dbReference type="InterPro" id="IPR016924">
    <property type="entry name" value="UCP029543"/>
</dbReference>
<protein>
    <recommendedName>
        <fullName evidence="5">PA2779 family protein</fullName>
    </recommendedName>
</protein>
<accession>A0ABU1VWS8</accession>
<keyword evidence="1" id="KW-0472">Membrane</keyword>
<dbReference type="RefSeq" id="WP_310275360.1">
    <property type="nucleotide sequence ID" value="NZ_JAVDWR010000002.1"/>
</dbReference>
<comment type="caution">
    <text evidence="3">The sequence shown here is derived from an EMBL/GenBank/DDBJ whole genome shotgun (WGS) entry which is preliminary data.</text>
</comment>
<name>A0ABU1VWS8_9GAMM</name>
<gene>
    <name evidence="3" type="ORF">J2W69_001092</name>
</gene>
<dbReference type="EMBL" id="JAVDWR010000002">
    <property type="protein sequence ID" value="MDR7120163.1"/>
    <property type="molecule type" value="Genomic_DNA"/>
</dbReference>
<dbReference type="PIRSF" id="PIRSF029543">
    <property type="entry name" value="UCP029543"/>
    <property type="match status" value="1"/>
</dbReference>
<proteinExistence type="predicted"/>
<evidence type="ECO:0000313" key="4">
    <source>
        <dbReference type="Proteomes" id="UP001257909"/>
    </source>
</evidence>